<gene>
    <name evidence="2" type="ORF">R53529_LOCUS1223</name>
    <name evidence="1" type="ORF">R53530_LOCUS1211</name>
</gene>
<protein>
    <submittedName>
        <fullName evidence="1">Uncharacterized protein</fullName>
    </submittedName>
</protein>
<organism evidence="1 3">
    <name type="scientific">Commensalibacter communis</name>
    <dbReference type="NCBI Taxonomy" id="2972786"/>
    <lineage>
        <taxon>Bacteria</taxon>
        <taxon>Pseudomonadati</taxon>
        <taxon>Pseudomonadota</taxon>
        <taxon>Alphaproteobacteria</taxon>
        <taxon>Acetobacterales</taxon>
        <taxon>Acetobacteraceae</taxon>
    </lineage>
</organism>
<keyword evidence="4" id="KW-1185">Reference proteome</keyword>
<dbReference type="Proteomes" id="UP001154255">
    <property type="component" value="Unassembled WGS sequence"/>
</dbReference>
<dbReference type="RefSeq" id="WP_271789657.1">
    <property type="nucleotide sequence ID" value="NZ_CAMXCJ010000003.1"/>
</dbReference>
<proteinExistence type="predicted"/>
<evidence type="ECO:0000313" key="4">
    <source>
        <dbReference type="Proteomes" id="UP001154259"/>
    </source>
</evidence>
<comment type="caution">
    <text evidence="1">The sequence shown here is derived from an EMBL/GenBank/DDBJ whole genome shotgun (WGS) entry which is preliminary data.</text>
</comment>
<evidence type="ECO:0000313" key="3">
    <source>
        <dbReference type="Proteomes" id="UP001154255"/>
    </source>
</evidence>
<evidence type="ECO:0000313" key="2">
    <source>
        <dbReference type="EMBL" id="CAI3942857.1"/>
    </source>
</evidence>
<evidence type="ECO:0000313" key="1">
    <source>
        <dbReference type="EMBL" id="CAI3940628.1"/>
    </source>
</evidence>
<dbReference type="EMBL" id="CAMXCS010000002">
    <property type="protein sequence ID" value="CAI3942857.1"/>
    <property type="molecule type" value="Genomic_DNA"/>
</dbReference>
<dbReference type="AlphaFoldDB" id="A0A9W4TPC3"/>
<dbReference type="EMBL" id="CAMXCM010000002">
    <property type="protein sequence ID" value="CAI3940628.1"/>
    <property type="molecule type" value="Genomic_DNA"/>
</dbReference>
<accession>A0A9W4TPC3</accession>
<reference evidence="1" key="1">
    <citation type="submission" date="2022-10" db="EMBL/GenBank/DDBJ databases">
        <authorList>
            <person name="Botero Cardona J."/>
        </authorList>
    </citation>
    <scope>NUCLEOTIDE SEQUENCE</scope>
    <source>
        <strain evidence="1">LMG 31819</strain>
        <strain evidence="2">R-53529</strain>
    </source>
</reference>
<sequence>MFHLKRRFALAPHHKEKTIQDFKVETVRLQQKSLIKDDPIETFKAFSLCFY</sequence>
<name>A0A9W4TPC3_9PROT</name>
<dbReference type="Proteomes" id="UP001154259">
    <property type="component" value="Unassembled WGS sequence"/>
</dbReference>